<name>A0A9P7ZV19_9HYPO</name>
<feature type="compositionally biased region" description="Basic and acidic residues" evidence="1">
    <location>
        <begin position="861"/>
        <end position="876"/>
    </location>
</feature>
<evidence type="ECO:0000313" key="2">
    <source>
        <dbReference type="EMBL" id="KAG9258397.1"/>
    </source>
</evidence>
<dbReference type="AlphaFoldDB" id="A0A9P7ZV19"/>
<dbReference type="EMBL" id="MU251243">
    <property type="protein sequence ID" value="KAG9258397.1"/>
    <property type="molecule type" value="Genomic_DNA"/>
</dbReference>
<keyword evidence="3" id="KW-1185">Reference proteome</keyword>
<proteinExistence type="predicted"/>
<feature type="compositionally biased region" description="Basic and acidic residues" evidence="1">
    <location>
        <begin position="688"/>
        <end position="702"/>
    </location>
</feature>
<feature type="compositionally biased region" description="Basic residues" evidence="1">
    <location>
        <begin position="721"/>
        <end position="731"/>
    </location>
</feature>
<feature type="compositionally biased region" description="Basic residues" evidence="1">
    <location>
        <begin position="926"/>
        <end position="938"/>
    </location>
</feature>
<accession>A0A9P7ZV19</accession>
<feature type="compositionally biased region" description="Basic and acidic residues" evidence="1">
    <location>
        <begin position="901"/>
        <end position="913"/>
    </location>
</feature>
<feature type="compositionally biased region" description="Polar residues" evidence="1">
    <location>
        <begin position="764"/>
        <end position="776"/>
    </location>
</feature>
<gene>
    <name evidence="2" type="ORF">F5Z01DRAFT_643157</name>
</gene>
<evidence type="ECO:0000256" key="1">
    <source>
        <dbReference type="SAM" id="MobiDB-lite"/>
    </source>
</evidence>
<comment type="caution">
    <text evidence="2">The sequence shown here is derived from an EMBL/GenBank/DDBJ whole genome shotgun (WGS) entry which is preliminary data.</text>
</comment>
<dbReference type="Proteomes" id="UP000887229">
    <property type="component" value="Unassembled WGS sequence"/>
</dbReference>
<sequence>MRIDTRFGQNNAAKGIVKRQLPPLDWPGNPFAGFHEEDFRTFLEGSDLPPEYAGRNKVWAFVCRRQSEQYTAFTAEAAWPSGKGVWDFLNSRRQAPEPAEHEVLYNITSLGSKSGVAYLAAPKAAFAPFNEIDMNLYRAYWHEALKVIEDFDSEGSSTDINLLCMYFMDEYGKLSTLGRSGLISSLHVPSPADLSLFRRHMRDKAPSNNSTEPALRMVCTGSQGLVVLPGLYPPPREGEARLPLRSTFGTRSKTEQLLEAAKRIASTTNVLQSSFGQVGEGDNDMGNTSFLLLPPQAYTDPEWLKTESMGYSREILSQQVILPIAGSTQDQSEWWPRVEDIVKKAEDARGPVILYPCWPTNQHGRILARCDFGYMPYPFVTRSWPVGECYHVELPWLGHSISNLWKLAGEVYSDLEGYSLKISCRIPNPAKEGWLDAGVAPLTYYIHPATTEEEWFNIRLRLPKRTAVMTRVPNDEAMSCSLPEKSTVWGPRYGKQLTRLVRARHTAASTDVAAWQKRAFSTLETAEDNKYISKALEVLWSVPDMIATAKAREAGMPRRPHRPLYTFRRVKPEEAPITPRKSERFSAPSDAWLHLADIGDGRTEYIGRGYWCVLDDAKEEWLFLPWAHFPQEWPNRFGLTLSECQYRSTGSDSIFKPAQFHADARPLEQSTSTMLAEDVVMQEACLDEDQKNGSHSPVHHDLTPSPDDPQTSNVEDDSSRPRGKRVLRKRGAAGDCNYHPSDSDSSSDGDEPDEGEEGEPLMGSPQNPQDGSTAAQSKRKRKIDDPNYRPVAAHDDEEVAPVGEPTVTVVESYMAAPAGKKRARSSKGVEEPLPLPDYESEAEEENMEPVAKKPRRKSTPKKADQQQDNHVDEAPKSKTKSKAKATPKKASPKKATAQDMRTPKEEPKNDTIHANEPPQVTEKPSRRATKATPKKAAAKKTAQPKAATQSPVDTL</sequence>
<dbReference type="RefSeq" id="XP_046122321.1">
    <property type="nucleotide sequence ID" value="XM_046262694.1"/>
</dbReference>
<dbReference type="OrthoDB" id="10336419at2759"/>
<evidence type="ECO:0000313" key="3">
    <source>
        <dbReference type="Proteomes" id="UP000887229"/>
    </source>
</evidence>
<dbReference type="GeneID" id="70293597"/>
<reference evidence="2" key="1">
    <citation type="journal article" date="2021" name="IMA Fungus">
        <title>Genomic characterization of three marine fungi, including Emericellopsis atlantica sp. nov. with signatures of a generalist lifestyle and marine biomass degradation.</title>
        <authorList>
            <person name="Hagestad O.C."/>
            <person name="Hou L."/>
            <person name="Andersen J.H."/>
            <person name="Hansen E.H."/>
            <person name="Altermark B."/>
            <person name="Li C."/>
            <person name="Kuhnert E."/>
            <person name="Cox R.J."/>
            <person name="Crous P.W."/>
            <person name="Spatafora J.W."/>
            <person name="Lail K."/>
            <person name="Amirebrahimi M."/>
            <person name="Lipzen A."/>
            <person name="Pangilinan J."/>
            <person name="Andreopoulos W."/>
            <person name="Hayes R.D."/>
            <person name="Ng V."/>
            <person name="Grigoriev I.V."/>
            <person name="Jackson S.A."/>
            <person name="Sutton T.D.S."/>
            <person name="Dobson A.D.W."/>
            <person name="Rama T."/>
        </authorList>
    </citation>
    <scope>NUCLEOTIDE SEQUENCE</scope>
    <source>
        <strain evidence="2">TS7</strain>
    </source>
</reference>
<feature type="compositionally biased region" description="Acidic residues" evidence="1">
    <location>
        <begin position="838"/>
        <end position="847"/>
    </location>
</feature>
<feature type="compositionally biased region" description="Basic residues" evidence="1">
    <location>
        <begin position="877"/>
        <end position="892"/>
    </location>
</feature>
<feature type="region of interest" description="Disordered" evidence="1">
    <location>
        <begin position="688"/>
        <end position="955"/>
    </location>
</feature>
<feature type="compositionally biased region" description="Low complexity" evidence="1">
    <location>
        <begin position="939"/>
        <end position="949"/>
    </location>
</feature>
<protein>
    <submittedName>
        <fullName evidence="2">Uncharacterized protein</fullName>
    </submittedName>
</protein>
<feature type="compositionally biased region" description="Acidic residues" evidence="1">
    <location>
        <begin position="745"/>
        <end position="759"/>
    </location>
</feature>
<organism evidence="2 3">
    <name type="scientific">Emericellopsis atlantica</name>
    <dbReference type="NCBI Taxonomy" id="2614577"/>
    <lineage>
        <taxon>Eukaryota</taxon>
        <taxon>Fungi</taxon>
        <taxon>Dikarya</taxon>
        <taxon>Ascomycota</taxon>
        <taxon>Pezizomycotina</taxon>
        <taxon>Sordariomycetes</taxon>
        <taxon>Hypocreomycetidae</taxon>
        <taxon>Hypocreales</taxon>
        <taxon>Bionectriaceae</taxon>
        <taxon>Emericellopsis</taxon>
    </lineage>
</organism>